<organism evidence="8 9">
    <name type="scientific">Folsomia candida</name>
    <name type="common">Springtail</name>
    <dbReference type="NCBI Taxonomy" id="158441"/>
    <lineage>
        <taxon>Eukaryota</taxon>
        <taxon>Metazoa</taxon>
        <taxon>Ecdysozoa</taxon>
        <taxon>Arthropoda</taxon>
        <taxon>Hexapoda</taxon>
        <taxon>Collembola</taxon>
        <taxon>Entomobryomorpha</taxon>
        <taxon>Isotomoidea</taxon>
        <taxon>Isotomidae</taxon>
        <taxon>Proisotominae</taxon>
        <taxon>Folsomia</taxon>
    </lineage>
</organism>
<dbReference type="GO" id="GO:0005230">
    <property type="term" value="F:extracellular ligand-gated monoatomic ion channel activity"/>
    <property type="evidence" value="ECO:0007669"/>
    <property type="project" value="InterPro"/>
</dbReference>
<dbReference type="Gene3D" id="1.20.58.390">
    <property type="entry name" value="Neurotransmitter-gated ion-channel transmembrane domain"/>
    <property type="match status" value="1"/>
</dbReference>
<protein>
    <submittedName>
        <fullName evidence="8">Glycine receptor subunit alpha-4</fullName>
    </submittedName>
</protein>
<keyword evidence="2 5" id="KW-0812">Transmembrane</keyword>
<accession>A0A226D517</accession>
<dbReference type="InterPro" id="IPR036719">
    <property type="entry name" value="Neuro-gated_channel_TM_sf"/>
</dbReference>
<sequence>MYIFTLIRLIILVTILTRSCVDSRNIAKLIDIPVDYNFFEIPFTPVVDDYTPPINVSFSTTIETIRNIDEANKELTLGMEIILGWTDWKIFAFRKNLTPSEVLDLIREGKHTNRVASEMITLNNPDYLKAIWKPNLYIYDLVETSQPNLISNLETLKYDGDGGYIKYITKVILKFSLPMDFEYYPLDSHTFTFKIRGFSYNEKLLNLEWDKPPTFAGYDNPNFDVQLESFSQSKTIVHGKLKEIFNFKVNESKFKQGTPKSAKVKALDIWMVSSIFFVFLMLVKFAMLLWFKNRQTEYEKVDLPLRKISSSVSLNVHNANHNLQHRCDDRSMIHDIENSHGFYVIAKNDAKSRLAIILRCIWILETVAFPLFLTMFLIFIISFWSWLVVRSNFMTWPAHNRTLNPNL</sequence>
<dbReference type="OrthoDB" id="6667051at2759"/>
<proteinExistence type="predicted"/>
<dbReference type="GO" id="GO:0016020">
    <property type="term" value="C:membrane"/>
    <property type="evidence" value="ECO:0007669"/>
    <property type="project" value="UniProtKB-SubCell"/>
</dbReference>
<keyword evidence="8" id="KW-0675">Receptor</keyword>
<evidence type="ECO:0000256" key="4">
    <source>
        <dbReference type="ARBA" id="ARBA00023136"/>
    </source>
</evidence>
<dbReference type="AlphaFoldDB" id="A0A226D517"/>
<reference evidence="8 9" key="1">
    <citation type="submission" date="2015-12" db="EMBL/GenBank/DDBJ databases">
        <title>The genome of Folsomia candida.</title>
        <authorList>
            <person name="Faddeeva A."/>
            <person name="Derks M.F."/>
            <person name="Anvar Y."/>
            <person name="Smit S."/>
            <person name="Van Straalen N."/>
            <person name="Roelofs D."/>
        </authorList>
    </citation>
    <scope>NUCLEOTIDE SEQUENCE [LARGE SCALE GENOMIC DNA]</scope>
    <source>
        <strain evidence="8 9">VU population</strain>
        <tissue evidence="8">Whole body</tissue>
    </source>
</reference>
<feature type="signal peptide" evidence="6">
    <location>
        <begin position="1"/>
        <end position="23"/>
    </location>
</feature>
<dbReference type="GO" id="GO:0004888">
    <property type="term" value="F:transmembrane signaling receptor activity"/>
    <property type="evidence" value="ECO:0007669"/>
    <property type="project" value="InterPro"/>
</dbReference>
<feature type="transmembrane region" description="Helical" evidence="5">
    <location>
        <begin position="361"/>
        <end position="387"/>
    </location>
</feature>
<feature type="domain" description="Neurotransmitter-gated ion-channel ligand-binding" evidence="7">
    <location>
        <begin position="35"/>
        <end position="237"/>
    </location>
</feature>
<evidence type="ECO:0000313" key="8">
    <source>
        <dbReference type="EMBL" id="OXA39751.1"/>
    </source>
</evidence>
<name>A0A226D517_FOLCA</name>
<dbReference type="InterPro" id="IPR006201">
    <property type="entry name" value="Neur_channel"/>
</dbReference>
<keyword evidence="9" id="KW-1185">Reference proteome</keyword>
<dbReference type="InterPro" id="IPR036734">
    <property type="entry name" value="Neur_chan_lig-bd_sf"/>
</dbReference>
<keyword evidence="6" id="KW-0732">Signal</keyword>
<comment type="caution">
    <text evidence="8">The sequence shown here is derived from an EMBL/GenBank/DDBJ whole genome shotgun (WGS) entry which is preliminary data.</text>
</comment>
<feature type="transmembrane region" description="Helical" evidence="5">
    <location>
        <begin position="269"/>
        <end position="291"/>
    </location>
</feature>
<evidence type="ECO:0000256" key="1">
    <source>
        <dbReference type="ARBA" id="ARBA00004141"/>
    </source>
</evidence>
<evidence type="ECO:0000256" key="3">
    <source>
        <dbReference type="ARBA" id="ARBA00022989"/>
    </source>
</evidence>
<dbReference type="SUPFAM" id="SSF90112">
    <property type="entry name" value="Neurotransmitter-gated ion-channel transmembrane pore"/>
    <property type="match status" value="1"/>
</dbReference>
<dbReference type="PANTHER" id="PTHR18945">
    <property type="entry name" value="NEUROTRANSMITTER GATED ION CHANNEL"/>
    <property type="match status" value="1"/>
</dbReference>
<evidence type="ECO:0000256" key="6">
    <source>
        <dbReference type="SAM" id="SignalP"/>
    </source>
</evidence>
<evidence type="ECO:0000256" key="2">
    <source>
        <dbReference type="ARBA" id="ARBA00022692"/>
    </source>
</evidence>
<dbReference type="Gene3D" id="2.70.170.10">
    <property type="entry name" value="Neurotransmitter-gated ion-channel ligand-binding domain"/>
    <property type="match status" value="1"/>
</dbReference>
<dbReference type="InterPro" id="IPR038050">
    <property type="entry name" value="Neuro_actylchol_rec"/>
</dbReference>
<evidence type="ECO:0000313" key="9">
    <source>
        <dbReference type="Proteomes" id="UP000198287"/>
    </source>
</evidence>
<feature type="chain" id="PRO_5012262759" evidence="6">
    <location>
        <begin position="24"/>
        <end position="407"/>
    </location>
</feature>
<keyword evidence="4 5" id="KW-0472">Membrane</keyword>
<dbReference type="EMBL" id="LNIX01000037">
    <property type="protein sequence ID" value="OXA39751.1"/>
    <property type="molecule type" value="Genomic_DNA"/>
</dbReference>
<dbReference type="Pfam" id="PF02931">
    <property type="entry name" value="Neur_chan_LBD"/>
    <property type="match status" value="1"/>
</dbReference>
<gene>
    <name evidence="8" type="ORF">Fcan01_25492</name>
</gene>
<comment type="subcellular location">
    <subcellularLocation>
        <location evidence="1">Membrane</location>
        <topology evidence="1">Multi-pass membrane protein</topology>
    </subcellularLocation>
</comment>
<dbReference type="Proteomes" id="UP000198287">
    <property type="component" value="Unassembled WGS sequence"/>
</dbReference>
<evidence type="ECO:0000259" key="7">
    <source>
        <dbReference type="Pfam" id="PF02931"/>
    </source>
</evidence>
<evidence type="ECO:0000256" key="5">
    <source>
        <dbReference type="SAM" id="Phobius"/>
    </source>
</evidence>
<dbReference type="InterPro" id="IPR006202">
    <property type="entry name" value="Neur_chan_lig-bd"/>
</dbReference>
<keyword evidence="3 5" id="KW-1133">Transmembrane helix</keyword>
<dbReference type="SUPFAM" id="SSF63712">
    <property type="entry name" value="Nicotinic receptor ligand binding domain-like"/>
    <property type="match status" value="1"/>
</dbReference>